<accession>A0ABW3ZCV8</accession>
<evidence type="ECO:0000259" key="1">
    <source>
        <dbReference type="Pfam" id="PF03372"/>
    </source>
</evidence>
<keyword evidence="2" id="KW-0378">Hydrolase</keyword>
<organism evidence="2 3">
    <name type="scientific">Litorisediminicola beolgyonensis</name>
    <dbReference type="NCBI Taxonomy" id="1173614"/>
    <lineage>
        <taxon>Bacteria</taxon>
        <taxon>Pseudomonadati</taxon>
        <taxon>Pseudomonadota</taxon>
        <taxon>Alphaproteobacteria</taxon>
        <taxon>Rhodobacterales</taxon>
        <taxon>Paracoccaceae</taxon>
        <taxon>Litorisediminicola</taxon>
    </lineage>
</organism>
<dbReference type="EMBL" id="JBHTMU010000001">
    <property type="protein sequence ID" value="MFD1340958.1"/>
    <property type="molecule type" value="Genomic_DNA"/>
</dbReference>
<protein>
    <submittedName>
        <fullName evidence="2">Endonuclease/exonuclease/phosphatase family protein</fullName>
    </submittedName>
</protein>
<name>A0ABW3ZCV8_9RHOB</name>
<keyword evidence="2" id="KW-0540">Nuclease</keyword>
<dbReference type="InterPro" id="IPR036691">
    <property type="entry name" value="Endo/exonu/phosph_ase_sf"/>
</dbReference>
<dbReference type="RefSeq" id="WP_386801016.1">
    <property type="nucleotide sequence ID" value="NZ_JBHTMU010000001.1"/>
</dbReference>
<dbReference type="PANTHER" id="PTHR14859:SF15">
    <property type="entry name" value="ENDONUCLEASE_EXONUCLEASE_PHOSPHATASE DOMAIN-CONTAINING PROTEIN"/>
    <property type="match status" value="1"/>
</dbReference>
<dbReference type="Proteomes" id="UP001597135">
    <property type="component" value="Unassembled WGS sequence"/>
</dbReference>
<comment type="caution">
    <text evidence="2">The sequence shown here is derived from an EMBL/GenBank/DDBJ whole genome shotgun (WGS) entry which is preliminary data.</text>
</comment>
<keyword evidence="2" id="KW-0255">Endonuclease</keyword>
<reference evidence="3" key="1">
    <citation type="journal article" date="2019" name="Int. J. Syst. Evol. Microbiol.">
        <title>The Global Catalogue of Microorganisms (GCM) 10K type strain sequencing project: providing services to taxonomists for standard genome sequencing and annotation.</title>
        <authorList>
            <consortium name="The Broad Institute Genomics Platform"/>
            <consortium name="The Broad Institute Genome Sequencing Center for Infectious Disease"/>
            <person name="Wu L."/>
            <person name="Ma J."/>
        </authorList>
    </citation>
    <scope>NUCLEOTIDE SEQUENCE [LARGE SCALE GENOMIC DNA]</scope>
    <source>
        <strain evidence="3">CCUG 62953</strain>
    </source>
</reference>
<evidence type="ECO:0000313" key="2">
    <source>
        <dbReference type="EMBL" id="MFD1340958.1"/>
    </source>
</evidence>
<dbReference type="Pfam" id="PF03372">
    <property type="entry name" value="Exo_endo_phos"/>
    <property type="match status" value="1"/>
</dbReference>
<dbReference type="Gene3D" id="3.60.10.10">
    <property type="entry name" value="Endonuclease/exonuclease/phosphatase"/>
    <property type="match status" value="1"/>
</dbReference>
<dbReference type="GO" id="GO:0004519">
    <property type="term" value="F:endonuclease activity"/>
    <property type="evidence" value="ECO:0007669"/>
    <property type="project" value="UniProtKB-KW"/>
</dbReference>
<sequence>MTSNDPQADKVRIASYNLRKCVGTDWRRDPHRALDVIAGLGAQIVALQEADKRLGARPAALPAALAQARGFVPVDHGGGADSLGWHGNAILVTAEVRIDAVHRLDLPGLEPRGALIADLVHRDRPLRVVATHLGLRRRDRRQQVARIRDALAALAQRPSVILGDMNEWSPRVGLEPLADYEVIAPGRTFHSTLPMAALDRIALSKGLDLVAAGVSDHPLARRASDHLPIWAEITHSAEYATLTA</sequence>
<dbReference type="InterPro" id="IPR051916">
    <property type="entry name" value="GPI-anchor_lipid_remodeler"/>
</dbReference>
<dbReference type="InterPro" id="IPR005135">
    <property type="entry name" value="Endo/exonuclease/phosphatase"/>
</dbReference>
<evidence type="ECO:0000313" key="3">
    <source>
        <dbReference type="Proteomes" id="UP001597135"/>
    </source>
</evidence>
<gene>
    <name evidence="2" type="ORF">ACFQ4E_00830</name>
</gene>
<proteinExistence type="predicted"/>
<feature type="domain" description="Endonuclease/exonuclease/phosphatase" evidence="1">
    <location>
        <begin position="14"/>
        <end position="226"/>
    </location>
</feature>
<dbReference type="SUPFAM" id="SSF56219">
    <property type="entry name" value="DNase I-like"/>
    <property type="match status" value="1"/>
</dbReference>
<dbReference type="PANTHER" id="PTHR14859">
    <property type="entry name" value="CALCOFLUOR WHITE HYPERSENSITIVE PROTEIN PRECURSOR"/>
    <property type="match status" value="1"/>
</dbReference>
<keyword evidence="3" id="KW-1185">Reference proteome</keyword>